<evidence type="ECO:0000313" key="2">
    <source>
        <dbReference type="EMBL" id="ORX74215.1"/>
    </source>
</evidence>
<reference evidence="2 3" key="1">
    <citation type="submission" date="2016-07" db="EMBL/GenBank/DDBJ databases">
        <title>Pervasive Adenine N6-methylation of Active Genes in Fungi.</title>
        <authorList>
            <consortium name="DOE Joint Genome Institute"/>
            <person name="Mondo S.J."/>
            <person name="Dannebaum R.O."/>
            <person name="Kuo R.C."/>
            <person name="Labutti K."/>
            <person name="Haridas S."/>
            <person name="Kuo A."/>
            <person name="Salamov A."/>
            <person name="Ahrendt S.R."/>
            <person name="Lipzen A."/>
            <person name="Sullivan W."/>
            <person name="Andreopoulos W.B."/>
            <person name="Clum A."/>
            <person name="Lindquist E."/>
            <person name="Daum C."/>
            <person name="Ramamoorthy G.K."/>
            <person name="Gryganskyi A."/>
            <person name="Culley D."/>
            <person name="Magnuson J.K."/>
            <person name="James T.Y."/>
            <person name="O'Malley M.A."/>
            <person name="Stajich J.E."/>
            <person name="Spatafora J.W."/>
            <person name="Visel A."/>
            <person name="Grigoriev I.V."/>
        </authorList>
    </citation>
    <scope>NUCLEOTIDE SEQUENCE [LARGE SCALE GENOMIC DNA]</scope>
    <source>
        <strain evidence="2 3">ATCC 12442</strain>
    </source>
</reference>
<dbReference type="SMART" id="SM00762">
    <property type="entry name" value="Cog4"/>
    <property type="match status" value="1"/>
</dbReference>
<dbReference type="Pfam" id="PF08318">
    <property type="entry name" value="COG4_m"/>
    <property type="match status" value="1"/>
</dbReference>
<protein>
    <recommendedName>
        <fullName evidence="1">COG4 transport protein middle alpha-helical bundle domain-containing protein</fullName>
    </recommendedName>
</protein>
<dbReference type="STRING" id="61395.A0A1Y1WLG9"/>
<comment type="caution">
    <text evidence="2">The sequence shown here is derived from an EMBL/GenBank/DDBJ whole genome shotgun (WGS) entry which is preliminary data.</text>
</comment>
<evidence type="ECO:0000313" key="3">
    <source>
        <dbReference type="Proteomes" id="UP000193922"/>
    </source>
</evidence>
<dbReference type="PANTHER" id="PTHR24016">
    <property type="entry name" value="CONSERVED OLIGOMERIC GOLGI COMPLEX SUBUNIT 4"/>
    <property type="match status" value="1"/>
</dbReference>
<accession>A0A1Y1WLG9</accession>
<sequence>MTWTHCWQPCRRKTLMRRLRWSAGTGTAAVLESPFVGFARRGEAAGGIIAGARQELVERVTCMFEAAASNGNTREISRCFRLFPQLGEELRGLDMYAEFLCGLVGDKARVAAEAKANVYALRLTRLFEVIAVVVDNHFPVVEAHYGAGRMIRVIQRLQLEGAKRASMALDFFEEERHVKRRLAQIRQIDASAARSKARMLGDGERPGRASEEVVTEDDLREITSILTELVLIARQIAMFSRFLESRAAPELRVLTAKEGGAVLDKHGAVIRADAIPSVFVKPDEVLRLIPLSMQQSVLGARKTVAFDGHTGLVVDTPLTPRLAWLTDTYIAFEAFFVSSSVTKAMALDDTGVAGGVGRATP</sequence>
<evidence type="ECO:0000259" key="1">
    <source>
        <dbReference type="SMART" id="SM00762"/>
    </source>
</evidence>
<dbReference type="InterPro" id="IPR048682">
    <property type="entry name" value="COG4"/>
</dbReference>
<dbReference type="AlphaFoldDB" id="A0A1Y1WLG9"/>
<name>A0A1Y1WLG9_9FUNG</name>
<dbReference type="GeneID" id="63799821"/>
<dbReference type="Proteomes" id="UP000193922">
    <property type="component" value="Unassembled WGS sequence"/>
</dbReference>
<feature type="domain" description="COG4 transport protein middle alpha-helical bundle" evidence="1">
    <location>
        <begin position="49"/>
        <end position="358"/>
    </location>
</feature>
<dbReference type="RefSeq" id="XP_040747426.1">
    <property type="nucleotide sequence ID" value="XM_040883173.1"/>
</dbReference>
<proteinExistence type="predicted"/>
<dbReference type="EMBL" id="MCFD01000001">
    <property type="protein sequence ID" value="ORX74215.1"/>
    <property type="molecule type" value="Genomic_DNA"/>
</dbReference>
<dbReference type="PANTHER" id="PTHR24016:SF0">
    <property type="entry name" value="CONSERVED OLIGOMERIC GOLGI COMPLEX SUBUNIT 4"/>
    <property type="match status" value="1"/>
</dbReference>
<dbReference type="InterPro" id="IPR013167">
    <property type="entry name" value="COG4_M"/>
</dbReference>
<gene>
    <name evidence="2" type="ORF">DL89DRAFT_11849</name>
</gene>
<keyword evidence="3" id="KW-1185">Reference proteome</keyword>
<organism evidence="2 3">
    <name type="scientific">Linderina pennispora</name>
    <dbReference type="NCBI Taxonomy" id="61395"/>
    <lineage>
        <taxon>Eukaryota</taxon>
        <taxon>Fungi</taxon>
        <taxon>Fungi incertae sedis</taxon>
        <taxon>Zoopagomycota</taxon>
        <taxon>Kickxellomycotina</taxon>
        <taxon>Kickxellomycetes</taxon>
        <taxon>Kickxellales</taxon>
        <taxon>Kickxellaceae</taxon>
        <taxon>Linderina</taxon>
    </lineage>
</organism>
<dbReference type="OrthoDB" id="1882346at2759"/>